<keyword evidence="3" id="KW-1185">Reference proteome</keyword>
<dbReference type="SUPFAM" id="SSF53850">
    <property type="entry name" value="Periplasmic binding protein-like II"/>
    <property type="match status" value="1"/>
</dbReference>
<name>A0A432XJ73_9GAMM</name>
<dbReference type="EMBL" id="PIPT01000003">
    <property type="protein sequence ID" value="RUO48750.1"/>
    <property type="molecule type" value="Genomic_DNA"/>
</dbReference>
<evidence type="ECO:0000256" key="1">
    <source>
        <dbReference type="SAM" id="SignalP"/>
    </source>
</evidence>
<keyword evidence="1" id="KW-0732">Signal</keyword>
<sequence>MRRLLKALICSAFLFSLQAIFPPIASAHALENQTQTKDSIIWGVNSAPPFHILDGYFANQGVCDQMIAAFERALPNVEQQIEYYPQARIAAQIRQGGNLCFPCMIRNISPAEIVTYSDRVFSYPPHGIITRPELAKEFTERFGNPVDLVEMLKQRSYRFAQPMGRRYGNLQPYIERFLLNSEQYSEVSGKDANANMLAMVNAKRVDFVIDYPILLNYHNQVLPIDLVFVPILQNQGIAVEGAVGCPATPWGKRAIELINEAIPAVQQDPQFQAAKDRWLLLQNP</sequence>
<gene>
    <name evidence="2" type="ORF">CWE21_05155</name>
</gene>
<proteinExistence type="predicted"/>
<evidence type="ECO:0000313" key="3">
    <source>
        <dbReference type="Proteomes" id="UP000286678"/>
    </source>
</evidence>
<accession>A0A432XJ73</accession>
<organism evidence="2 3">
    <name type="scientific">Pseudidiomarina aquimaris</name>
    <dbReference type="NCBI Taxonomy" id="641841"/>
    <lineage>
        <taxon>Bacteria</taxon>
        <taxon>Pseudomonadati</taxon>
        <taxon>Pseudomonadota</taxon>
        <taxon>Gammaproteobacteria</taxon>
        <taxon>Alteromonadales</taxon>
        <taxon>Idiomarinaceae</taxon>
        <taxon>Pseudidiomarina</taxon>
    </lineage>
</organism>
<protein>
    <recommendedName>
        <fullName evidence="4">ABC transporter substrate-binding protein</fullName>
    </recommendedName>
</protein>
<evidence type="ECO:0008006" key="4">
    <source>
        <dbReference type="Google" id="ProtNLM"/>
    </source>
</evidence>
<evidence type="ECO:0000313" key="2">
    <source>
        <dbReference type="EMBL" id="RUO48750.1"/>
    </source>
</evidence>
<dbReference type="Proteomes" id="UP000286678">
    <property type="component" value="Unassembled WGS sequence"/>
</dbReference>
<dbReference type="AlphaFoldDB" id="A0A432XJ73"/>
<feature type="chain" id="PRO_5019222864" description="ABC transporter substrate-binding protein" evidence="1">
    <location>
        <begin position="28"/>
        <end position="284"/>
    </location>
</feature>
<comment type="caution">
    <text evidence="2">The sequence shown here is derived from an EMBL/GenBank/DDBJ whole genome shotgun (WGS) entry which is preliminary data.</text>
</comment>
<dbReference type="OrthoDB" id="8439154at2"/>
<dbReference type="RefSeq" id="WP_126833380.1">
    <property type="nucleotide sequence ID" value="NZ_PIPT01000003.1"/>
</dbReference>
<feature type="signal peptide" evidence="1">
    <location>
        <begin position="1"/>
        <end position="27"/>
    </location>
</feature>
<reference evidence="3" key="1">
    <citation type="journal article" date="2018" name="Front. Microbiol.">
        <title>Genome-Based Analysis Reveals the Taxonomy and Diversity of the Family Idiomarinaceae.</title>
        <authorList>
            <person name="Liu Y."/>
            <person name="Lai Q."/>
            <person name="Shao Z."/>
        </authorList>
    </citation>
    <scope>NUCLEOTIDE SEQUENCE [LARGE SCALE GENOMIC DNA]</scope>
    <source>
        <strain evidence="3">SW15</strain>
    </source>
</reference>